<dbReference type="OrthoDB" id="6560677at2"/>
<gene>
    <name evidence="3" type="ORF">BegalDRAFT_1436</name>
</gene>
<name>I3CFD5_9GAMM</name>
<dbReference type="InterPro" id="IPR006894">
    <property type="entry name" value="HupH_Hydgase_express_prot_C"/>
</dbReference>
<dbReference type="EMBL" id="JH600070">
    <property type="protein sequence ID" value="EIJ42328.1"/>
    <property type="molecule type" value="Genomic_DNA"/>
</dbReference>
<evidence type="ECO:0000256" key="1">
    <source>
        <dbReference type="ARBA" id="ARBA00010832"/>
    </source>
</evidence>
<evidence type="ECO:0000259" key="2">
    <source>
        <dbReference type="Pfam" id="PF04809"/>
    </source>
</evidence>
<dbReference type="Pfam" id="PF04809">
    <property type="entry name" value="HupH_C"/>
    <property type="match status" value="2"/>
</dbReference>
<dbReference type="RefSeq" id="WP_002685161.1">
    <property type="nucleotide sequence ID" value="NZ_JH600070.1"/>
</dbReference>
<feature type="domain" description="HupH hydrogenase expression protein C-terminal" evidence="2">
    <location>
        <begin position="49"/>
        <end position="144"/>
    </location>
</feature>
<keyword evidence="4" id="KW-1185">Reference proteome</keyword>
<dbReference type="Gene3D" id="3.30.1370.140">
    <property type="entry name" value="HupH hydrogenase expression protein, C-terminal domain"/>
    <property type="match status" value="2"/>
</dbReference>
<dbReference type="HOGENOM" id="CLU_079566_0_0_6"/>
<sequence>MSYYPLNTGAGSQPVDADEALNYLSMPNEMQTYRQPILPEPESLTDIAAAKEVIYALYNAIQQFTTQLQSSTLDLSALDAKNLAFIGQVLGDGEVKIKCTGNPAVNIQESVMAGIWHVQILDEQGQVQHQQLAVGEVPPLLETLLQQAGQARLSLGEMPSNLMNAPAILVEVDAKQRDCQPQQPAHVINLSLLPISEEDQSFMIACLGTGTTTILSKGYGNCRITSTAIRHVWWVRYYNSMDNLILNTLEIVDIPQVAKAAREDLEDSEKRLRNIMRDYLHWLS</sequence>
<reference evidence="3 4" key="1">
    <citation type="submission" date="2011-11" db="EMBL/GenBank/DDBJ databases">
        <title>Improved High-Quality Draft sequence of Beggiatoa alba B18lD.</title>
        <authorList>
            <consortium name="US DOE Joint Genome Institute"/>
            <person name="Lucas S."/>
            <person name="Han J."/>
            <person name="Lapidus A."/>
            <person name="Cheng J.-F."/>
            <person name="Goodwin L."/>
            <person name="Pitluck S."/>
            <person name="Peters L."/>
            <person name="Mikhailova N."/>
            <person name="Held B."/>
            <person name="Detter J.C."/>
            <person name="Han C."/>
            <person name="Tapia R."/>
            <person name="Land M."/>
            <person name="Hauser L."/>
            <person name="Kyrpides N."/>
            <person name="Ivanova N."/>
            <person name="Pagani I."/>
            <person name="Samuel K."/>
            <person name="Teske A."/>
            <person name="Mueller J."/>
            <person name="Woyke T."/>
        </authorList>
    </citation>
    <scope>NUCLEOTIDE SEQUENCE [LARGE SCALE GENOMIC DNA]</scope>
    <source>
        <strain evidence="3 4">B18LD</strain>
    </source>
</reference>
<evidence type="ECO:0000313" key="3">
    <source>
        <dbReference type="EMBL" id="EIJ42328.1"/>
    </source>
</evidence>
<feature type="domain" description="HupH hydrogenase expression protein C-terminal" evidence="2">
    <location>
        <begin position="162"/>
        <end position="277"/>
    </location>
</feature>
<dbReference type="AlphaFoldDB" id="I3CFD5"/>
<dbReference type="STRING" id="395493.BegalDRAFT_1436"/>
<comment type="similarity">
    <text evidence="1">Belongs to the HupH/HyaF family.</text>
</comment>
<organism evidence="3 4">
    <name type="scientific">Beggiatoa alba B18LD</name>
    <dbReference type="NCBI Taxonomy" id="395493"/>
    <lineage>
        <taxon>Bacteria</taxon>
        <taxon>Pseudomonadati</taxon>
        <taxon>Pseudomonadota</taxon>
        <taxon>Gammaproteobacteria</taxon>
        <taxon>Thiotrichales</taxon>
        <taxon>Thiotrichaceae</taxon>
        <taxon>Beggiatoa</taxon>
    </lineage>
</organism>
<dbReference type="eggNOG" id="COG1773">
    <property type="taxonomic scope" value="Bacteria"/>
</dbReference>
<accession>I3CFD5</accession>
<dbReference type="InterPro" id="IPR038527">
    <property type="entry name" value="HupH_C_sf"/>
</dbReference>
<evidence type="ECO:0000313" key="4">
    <source>
        <dbReference type="Proteomes" id="UP000005744"/>
    </source>
</evidence>
<proteinExistence type="inferred from homology"/>
<dbReference type="Proteomes" id="UP000005744">
    <property type="component" value="Unassembled WGS sequence"/>
</dbReference>
<protein>
    <submittedName>
        <fullName evidence="3">HupH hydrogenase expression protein</fullName>
    </submittedName>
</protein>